<dbReference type="PANTHER" id="PTHR33495:SF2">
    <property type="entry name" value="ANTI-SIGMA FACTOR ANTAGONIST TM_1081-RELATED"/>
    <property type="match status" value="1"/>
</dbReference>
<dbReference type="RefSeq" id="WP_355712123.1">
    <property type="nucleotide sequence ID" value="NZ_JBEXNP010000001.1"/>
</dbReference>
<gene>
    <name evidence="2" type="ORF">ACFYWW_11970</name>
</gene>
<comment type="caution">
    <text evidence="2">The sequence shown here is derived from an EMBL/GenBank/DDBJ whole genome shotgun (WGS) entry which is preliminary data.</text>
</comment>
<evidence type="ECO:0000313" key="3">
    <source>
        <dbReference type="Proteomes" id="UP001601976"/>
    </source>
</evidence>
<organism evidence="2 3">
    <name type="scientific">Streptomyces flavidovirens</name>
    <dbReference type="NCBI Taxonomy" id="67298"/>
    <lineage>
        <taxon>Bacteria</taxon>
        <taxon>Bacillati</taxon>
        <taxon>Actinomycetota</taxon>
        <taxon>Actinomycetes</taxon>
        <taxon>Kitasatosporales</taxon>
        <taxon>Streptomycetaceae</taxon>
        <taxon>Streptomyces</taxon>
    </lineage>
</organism>
<name>A0ABW6RD35_9ACTN</name>
<dbReference type="EMBL" id="JBIAPK010000003">
    <property type="protein sequence ID" value="MFF3339431.1"/>
    <property type="molecule type" value="Genomic_DNA"/>
</dbReference>
<sequence length="116" mass="12728">MHTRSTEHHMLLVTHRLGHAVVLAPQGEVDLESVGPLRLALDAEARHGEGPVVLDLSAVRFADTALVNALLRVRPELGDRLRMVAPSALVTRLLRVLCLESAFTIRDSWDAAVNRP</sequence>
<evidence type="ECO:0000313" key="2">
    <source>
        <dbReference type="EMBL" id="MFF3339431.1"/>
    </source>
</evidence>
<dbReference type="PROSITE" id="PS50801">
    <property type="entry name" value="STAS"/>
    <property type="match status" value="1"/>
</dbReference>
<reference evidence="2 3" key="1">
    <citation type="submission" date="2024-10" db="EMBL/GenBank/DDBJ databases">
        <title>The Natural Products Discovery Center: Release of the First 8490 Sequenced Strains for Exploring Actinobacteria Biosynthetic Diversity.</title>
        <authorList>
            <person name="Kalkreuter E."/>
            <person name="Kautsar S.A."/>
            <person name="Yang D."/>
            <person name="Bader C.D."/>
            <person name="Teijaro C.N."/>
            <person name="Fluegel L."/>
            <person name="Davis C.M."/>
            <person name="Simpson J.R."/>
            <person name="Lauterbach L."/>
            <person name="Steele A.D."/>
            <person name="Gui C."/>
            <person name="Meng S."/>
            <person name="Li G."/>
            <person name="Viehrig K."/>
            <person name="Ye F."/>
            <person name="Su P."/>
            <person name="Kiefer A.F."/>
            <person name="Nichols A."/>
            <person name="Cepeda A.J."/>
            <person name="Yan W."/>
            <person name="Fan B."/>
            <person name="Jiang Y."/>
            <person name="Adhikari A."/>
            <person name="Zheng C.-J."/>
            <person name="Schuster L."/>
            <person name="Cowan T.M."/>
            <person name="Smanski M.J."/>
            <person name="Chevrette M.G."/>
            <person name="De Carvalho L.P.S."/>
            <person name="Shen B."/>
        </authorList>
    </citation>
    <scope>NUCLEOTIDE SEQUENCE [LARGE SCALE GENOMIC DNA]</scope>
    <source>
        <strain evidence="2 3">NPDC003029</strain>
    </source>
</reference>
<dbReference type="InterPro" id="IPR058548">
    <property type="entry name" value="MlaB-like_STAS"/>
</dbReference>
<keyword evidence="3" id="KW-1185">Reference proteome</keyword>
<feature type="domain" description="STAS" evidence="1">
    <location>
        <begin position="21"/>
        <end position="116"/>
    </location>
</feature>
<accession>A0ABW6RD35</accession>
<dbReference type="InterPro" id="IPR002645">
    <property type="entry name" value="STAS_dom"/>
</dbReference>
<dbReference type="Proteomes" id="UP001601976">
    <property type="component" value="Unassembled WGS sequence"/>
</dbReference>
<dbReference type="PANTHER" id="PTHR33495">
    <property type="entry name" value="ANTI-SIGMA FACTOR ANTAGONIST TM_1081-RELATED-RELATED"/>
    <property type="match status" value="1"/>
</dbReference>
<proteinExistence type="predicted"/>
<dbReference type="CDD" id="cd07043">
    <property type="entry name" value="STAS_anti-anti-sigma_factors"/>
    <property type="match status" value="1"/>
</dbReference>
<protein>
    <submittedName>
        <fullName evidence="2">STAS domain-containing protein</fullName>
    </submittedName>
</protein>
<dbReference type="Pfam" id="PF13466">
    <property type="entry name" value="STAS_2"/>
    <property type="match status" value="1"/>
</dbReference>
<dbReference type="InterPro" id="IPR036513">
    <property type="entry name" value="STAS_dom_sf"/>
</dbReference>
<dbReference type="Gene3D" id="3.30.750.24">
    <property type="entry name" value="STAS domain"/>
    <property type="match status" value="1"/>
</dbReference>
<evidence type="ECO:0000259" key="1">
    <source>
        <dbReference type="PROSITE" id="PS50801"/>
    </source>
</evidence>
<dbReference type="SUPFAM" id="SSF52091">
    <property type="entry name" value="SpoIIaa-like"/>
    <property type="match status" value="1"/>
</dbReference>